<evidence type="ECO:0000256" key="8">
    <source>
        <dbReference type="ARBA" id="ARBA00032007"/>
    </source>
</evidence>
<evidence type="ECO:0000256" key="2">
    <source>
        <dbReference type="ARBA" id="ARBA00007813"/>
    </source>
</evidence>
<dbReference type="PANTHER" id="PTHR12809:SF2">
    <property type="entry name" value="MEDIATOR OF RNA POLYMERASE II TRANSCRIPTION SUBUNIT 14"/>
    <property type="match status" value="1"/>
</dbReference>
<keyword evidence="4 9" id="KW-0805">Transcription regulation</keyword>
<dbReference type="GO" id="GO:0070847">
    <property type="term" value="C:core mediator complex"/>
    <property type="evidence" value="ECO:0007669"/>
    <property type="project" value="TreeGrafter"/>
</dbReference>
<dbReference type="Proteomes" id="UP001211065">
    <property type="component" value="Unassembled WGS sequence"/>
</dbReference>
<evidence type="ECO:0000256" key="1">
    <source>
        <dbReference type="ARBA" id="ARBA00004123"/>
    </source>
</evidence>
<evidence type="ECO:0000256" key="7">
    <source>
        <dbReference type="ARBA" id="ARBA00023242"/>
    </source>
</evidence>
<comment type="subcellular location">
    <subcellularLocation>
        <location evidence="1 9">Nucleus</location>
    </subcellularLocation>
</comment>
<organism evidence="11 12">
    <name type="scientific">Clydaea vesicula</name>
    <dbReference type="NCBI Taxonomy" id="447962"/>
    <lineage>
        <taxon>Eukaryota</taxon>
        <taxon>Fungi</taxon>
        <taxon>Fungi incertae sedis</taxon>
        <taxon>Chytridiomycota</taxon>
        <taxon>Chytridiomycota incertae sedis</taxon>
        <taxon>Chytridiomycetes</taxon>
        <taxon>Lobulomycetales</taxon>
        <taxon>Lobulomycetaceae</taxon>
        <taxon>Clydaea</taxon>
    </lineage>
</organism>
<comment type="function">
    <text evidence="9">Component of the Mediator complex, a coactivator involved in the regulated transcription of nearly all RNA polymerase II-dependent genes. Mediator functions as a bridge to convey information from gene-specific regulatory proteins to the basal RNA polymerase II transcription machinery. Mediator is recruited to promoters by direct interactions with regulatory proteins and serves as a scaffold for the assembly of a functional preinitiation complex with RNA polymerase II and the general transcription factors.</text>
</comment>
<comment type="caution">
    <text evidence="11">The sequence shown here is derived from an EMBL/GenBank/DDBJ whole genome shotgun (WGS) entry which is preliminary data.</text>
</comment>
<reference evidence="11" key="1">
    <citation type="submission" date="2020-05" db="EMBL/GenBank/DDBJ databases">
        <title>Phylogenomic resolution of chytrid fungi.</title>
        <authorList>
            <person name="Stajich J.E."/>
            <person name="Amses K."/>
            <person name="Simmons R."/>
            <person name="Seto K."/>
            <person name="Myers J."/>
            <person name="Bonds A."/>
            <person name="Quandt C.A."/>
            <person name="Barry K."/>
            <person name="Liu P."/>
            <person name="Grigoriev I."/>
            <person name="Longcore J.E."/>
            <person name="James T.Y."/>
        </authorList>
    </citation>
    <scope>NUCLEOTIDE SEQUENCE</scope>
    <source>
        <strain evidence="11">JEL0476</strain>
    </source>
</reference>
<gene>
    <name evidence="11" type="primary">MED14_1</name>
    <name evidence="11" type="ORF">HK099_004442</name>
</gene>
<evidence type="ECO:0000256" key="5">
    <source>
        <dbReference type="ARBA" id="ARBA00023159"/>
    </source>
</evidence>
<keyword evidence="6 9" id="KW-0804">Transcription</keyword>
<keyword evidence="5 9" id="KW-0010">Activator</keyword>
<evidence type="ECO:0000256" key="4">
    <source>
        <dbReference type="ARBA" id="ARBA00023015"/>
    </source>
</evidence>
<evidence type="ECO:0000313" key="11">
    <source>
        <dbReference type="EMBL" id="KAJ3220213.1"/>
    </source>
</evidence>
<dbReference type="Pfam" id="PF08638">
    <property type="entry name" value="Med14"/>
    <property type="match status" value="1"/>
</dbReference>
<feature type="domain" description="Mediator complex subunit MED14 N-terminal" evidence="10">
    <location>
        <begin position="289"/>
        <end position="479"/>
    </location>
</feature>
<evidence type="ECO:0000256" key="6">
    <source>
        <dbReference type="ARBA" id="ARBA00023163"/>
    </source>
</evidence>
<dbReference type="SUPFAM" id="SSF56784">
    <property type="entry name" value="HAD-like"/>
    <property type="match status" value="1"/>
</dbReference>
<dbReference type="InterPro" id="IPR023214">
    <property type="entry name" value="HAD_sf"/>
</dbReference>
<dbReference type="InterPro" id="IPR036412">
    <property type="entry name" value="HAD-like_sf"/>
</dbReference>
<evidence type="ECO:0000256" key="3">
    <source>
        <dbReference type="ARBA" id="ARBA00019619"/>
    </source>
</evidence>
<dbReference type="InterPro" id="IPR055122">
    <property type="entry name" value="Med14_N"/>
</dbReference>
<dbReference type="InterPro" id="IPR013947">
    <property type="entry name" value="Mediator_Med14"/>
</dbReference>
<comment type="subunit">
    <text evidence="9">Component of the Mediator complex.</text>
</comment>
<evidence type="ECO:0000259" key="10">
    <source>
        <dbReference type="Pfam" id="PF08638"/>
    </source>
</evidence>
<comment type="similarity">
    <text evidence="2 9">Belongs to the Mediator complex subunit 14 family.</text>
</comment>
<dbReference type="GO" id="GO:0006357">
    <property type="term" value="P:regulation of transcription by RNA polymerase II"/>
    <property type="evidence" value="ECO:0007669"/>
    <property type="project" value="InterPro"/>
</dbReference>
<dbReference type="PANTHER" id="PTHR12809">
    <property type="entry name" value="MEDIATOR COMPLEX SUBUNIT"/>
    <property type="match status" value="1"/>
</dbReference>
<proteinExistence type="inferred from homology"/>
<name>A0AAD5Y098_9FUNG</name>
<dbReference type="Gene3D" id="3.40.50.1000">
    <property type="entry name" value="HAD superfamily/HAD-like"/>
    <property type="match status" value="1"/>
</dbReference>
<keyword evidence="7 9" id="KW-0539">Nucleus</keyword>
<evidence type="ECO:0000313" key="12">
    <source>
        <dbReference type="Proteomes" id="UP001211065"/>
    </source>
</evidence>
<evidence type="ECO:0000256" key="9">
    <source>
        <dbReference type="RuleBase" id="RU365082"/>
    </source>
</evidence>
<dbReference type="GO" id="GO:0016592">
    <property type="term" value="C:mediator complex"/>
    <property type="evidence" value="ECO:0007669"/>
    <property type="project" value="UniProtKB-UniRule"/>
</dbReference>
<sequence length="1455" mass="166951">MVRKLRPVRIQDELLHERDLRFVHDILFPEVKNNLKEFLMKNWKDEELNQKINDLKNLNVKDLAENTHGCVKILDEEENSVSNEKIIQSIVDNVLWMMSIDSSGSVEAQKLLLGYSEKGDLTQFISGYFDTNIGLKTEKSSYEAIAKNIKEDPSKILFLSDNLKEIAAAKLADFQALVVFRPGNPDLEIIDKEDGKCVKYQIDESSESMELELVEDCTAVFKLNSFLSKPKKTKIFRKENAIVNPIVSNMVDIKMETEDKKIDFSILKEIKSSEIFTLDNSIEHFDDQFIPITYLIDILSNKSYQQLLNLCEVLQNLQHLDRKKQLLDYSIKERSQFSKLLVLIKWAKKASHDINRCQRFHALIDKTDFCFSKSSDILFEISRALKANRDPLYDISTAIDVLTTGKYQRLPLVIKRRLIPPRLLSKSEIDFTYKKIEDIIRRRLFCDEVIPIQLRRGIKIGNGCVTFTVENEFKVSLTLVSLDSNIPWIISDLKILVHLEKDIYENIPFGLQESQINYIIDIAQQKIDAKTCSSLTKPGTAENLFCLNFQLEILHTQTIHLMRTRWAGHLEVSIDRSTSLLRVRYWVLNDKKTLPSNQKFKNYLEIGISEKNNDIELLNSEAEETKESAIIRSFSGAFGIDRWLSLKGFSLHYNKKNVVESKVLVMEEKDCKIDSSHLDTELLLYRITKIKAKEIIHHLHEILISCYISTKANSKLFLSKSTLLESSSELVFAGFTEHDIKITDVKNLFFASEEESPQPDQCLLIRYLPDRYLRCSVELRTGKLILTELDKPFEFEKQHFRFVEEKLNSDINSAAEAFLKLRTKTVLEKLEAMSVYLDFEPLNQIPVKDIRLITNPNCLDIIEDRGLSESTLFLRYKDFPKFYIVISVYGTRKDQYIKDHEELDEVELKDGCLYKIWLCQIVLSENLTNVEVVKSIVISTEEVGIEKDVGVGDYWTVIKLEYLSKIKEFGRRNKWMQNHGIRIKTFDITTLTLGLQNNKNTEDEIIICWKSCIKDLASVPKVAGKFEATFNFGDLTQTSENSNFQLMLVTVTNQIINTQKDLVLALDVILRLYRFENLYQLSREFIKSVDIKTISPLHHRLTIYNYGLDFIILQNGLISLVDATSSSFDGEQFSTEKEDLNFDTCPYLRNPDNSSSLINALSQVINGSAIASKVFVFPIQAGFIFNPNFIQYVLDCVKNLILIIEDLKWFQQLSQMYLLKNRLSVFNPPDSKTLSAQFTTSNLSCSVSISLTKKVVVNITPNSAILNNCDLTVADFSLISSCLTSKINLPSAVTTRDKLKFILDFNLLPPSVLRDFAQLFVTEQNADMEICIISPPHSQGHLPAQGTLGLILDIDNNRICTTVKFKGSDVKGFKYNYTTAVIGLWKNDNDAELISTLNLDENTLNEQRNRILPLEMQSTIDGKLFLISTKYKNSQPGYGTLFRTISALAGRRRAE</sequence>
<protein>
    <recommendedName>
        <fullName evidence="3 9">Mediator of RNA polymerase II transcription subunit 14</fullName>
    </recommendedName>
    <alternativeName>
        <fullName evidence="8 9">Mediator complex subunit 14</fullName>
    </alternativeName>
</protein>
<dbReference type="GO" id="GO:0003712">
    <property type="term" value="F:transcription coregulator activity"/>
    <property type="evidence" value="ECO:0007669"/>
    <property type="project" value="UniProtKB-UniRule"/>
</dbReference>
<keyword evidence="12" id="KW-1185">Reference proteome</keyword>
<accession>A0AAD5Y098</accession>
<dbReference type="EMBL" id="JADGJW010000312">
    <property type="protein sequence ID" value="KAJ3220213.1"/>
    <property type="molecule type" value="Genomic_DNA"/>
</dbReference>